<organism evidence="3 4">
    <name type="scientific">Haloechinothrix aidingensis</name>
    <dbReference type="NCBI Taxonomy" id="2752311"/>
    <lineage>
        <taxon>Bacteria</taxon>
        <taxon>Bacillati</taxon>
        <taxon>Actinomycetota</taxon>
        <taxon>Actinomycetes</taxon>
        <taxon>Pseudonocardiales</taxon>
        <taxon>Pseudonocardiaceae</taxon>
        <taxon>Haloechinothrix</taxon>
    </lineage>
</organism>
<keyword evidence="4" id="KW-1185">Reference proteome</keyword>
<feature type="transmembrane region" description="Helical" evidence="1">
    <location>
        <begin position="126"/>
        <end position="143"/>
    </location>
</feature>
<feature type="transmembrane region" description="Helical" evidence="1">
    <location>
        <begin position="102"/>
        <end position="119"/>
    </location>
</feature>
<proteinExistence type="predicted"/>
<feature type="transmembrane region" description="Helical" evidence="1">
    <location>
        <begin position="63"/>
        <end position="82"/>
    </location>
</feature>
<name>A0A838AEQ7_9PSEU</name>
<keyword evidence="3" id="KW-0808">Transferase</keyword>
<keyword evidence="1" id="KW-1133">Transmembrane helix</keyword>
<dbReference type="PANTHER" id="PTHR37312">
    <property type="entry name" value="MEMBRANE-BOUND ACYLTRANSFERASE YKRP-RELATED"/>
    <property type="match status" value="1"/>
</dbReference>
<feature type="transmembrane region" description="Helical" evidence="1">
    <location>
        <begin position="249"/>
        <end position="269"/>
    </location>
</feature>
<feature type="domain" description="Acyltransferase 3" evidence="2">
    <location>
        <begin position="1"/>
        <end position="301"/>
    </location>
</feature>
<feature type="transmembrane region" description="Helical" evidence="1">
    <location>
        <begin position="179"/>
        <end position="198"/>
    </location>
</feature>
<dbReference type="PANTHER" id="PTHR37312:SF1">
    <property type="entry name" value="MEMBRANE-BOUND ACYLTRANSFERASE YKRP-RELATED"/>
    <property type="match status" value="1"/>
</dbReference>
<dbReference type="AlphaFoldDB" id="A0A838AEQ7"/>
<accession>A0A838AEQ7</accession>
<evidence type="ECO:0000313" key="4">
    <source>
        <dbReference type="Proteomes" id="UP000582974"/>
    </source>
</evidence>
<evidence type="ECO:0000259" key="2">
    <source>
        <dbReference type="Pfam" id="PF01757"/>
    </source>
</evidence>
<dbReference type="InterPro" id="IPR002656">
    <property type="entry name" value="Acyl_transf_3_dom"/>
</dbReference>
<protein>
    <submittedName>
        <fullName evidence="3">Acyltransferase family protein</fullName>
    </submittedName>
</protein>
<keyword evidence="1" id="KW-0812">Transmembrane</keyword>
<gene>
    <name evidence="3" type="ORF">H0B56_19055</name>
</gene>
<feature type="transmembrane region" description="Helical" evidence="1">
    <location>
        <begin position="149"/>
        <end position="167"/>
    </location>
</feature>
<dbReference type="Proteomes" id="UP000582974">
    <property type="component" value="Unassembled WGS sequence"/>
</dbReference>
<feature type="transmembrane region" description="Helical" evidence="1">
    <location>
        <begin position="223"/>
        <end position="244"/>
    </location>
</feature>
<evidence type="ECO:0000256" key="1">
    <source>
        <dbReference type="SAM" id="Phobius"/>
    </source>
</evidence>
<feature type="transmembrane region" description="Helical" evidence="1">
    <location>
        <begin position="27"/>
        <end position="51"/>
    </location>
</feature>
<reference evidence="3 4" key="1">
    <citation type="submission" date="2020-07" db="EMBL/GenBank/DDBJ databases">
        <title>Genome of Haloechinothrix sp.</title>
        <authorList>
            <person name="Tang S.-K."/>
            <person name="Yang L."/>
            <person name="Zhu W.-Y."/>
        </authorList>
    </citation>
    <scope>NUCLEOTIDE SEQUENCE [LARGE SCALE GENOMIC DNA]</scope>
    <source>
        <strain evidence="3 4">YIM 98757</strain>
    </source>
</reference>
<feature type="transmembrane region" description="Helical" evidence="1">
    <location>
        <begin position="289"/>
        <end position="313"/>
    </location>
</feature>
<keyword evidence="3" id="KW-0012">Acyltransferase</keyword>
<keyword evidence="1" id="KW-0472">Membrane</keyword>
<comment type="caution">
    <text evidence="3">The sequence shown here is derived from an EMBL/GenBank/DDBJ whole genome shotgun (WGS) entry which is preliminary data.</text>
</comment>
<sequence length="328" mass="36261">MDNAKFLAIALVVIGHAVEPLTEGSSMATVLFIAIYAFHMPAFVLLAGYLSRSFTATPGQSRRVITTIVVPYLVFEVTFELFKAYLEDGAPGEIDVTDPSYAMWFLCALFIWRVSAPLWRTMRPAAAVISAVAISVSSPVLPLPETLDMYRTLGFLPFFVIGLVLPVERYVAFLHTATARVAAVLTFAGAVAVSYLFLRSYSLDWLYFTHSYESLGVSDATGVLARSIILVGAFGLLAAFFALVPRRHVWFTSLGAGSLYVYLLHRYVIKGPEYTGLYDRMDWLHTPSGVAVTVLLGLVLTIVLASGPVRSLFRPLVEPRLDWLFRRD</sequence>
<dbReference type="EMBL" id="JACCKD010000008">
    <property type="protein sequence ID" value="MBA0127647.1"/>
    <property type="molecule type" value="Genomic_DNA"/>
</dbReference>
<dbReference type="GO" id="GO:0016747">
    <property type="term" value="F:acyltransferase activity, transferring groups other than amino-acyl groups"/>
    <property type="evidence" value="ECO:0007669"/>
    <property type="project" value="InterPro"/>
</dbReference>
<dbReference type="InterPro" id="IPR052734">
    <property type="entry name" value="Nod_factor_acetyltransferase"/>
</dbReference>
<dbReference type="Pfam" id="PF01757">
    <property type="entry name" value="Acyl_transf_3"/>
    <property type="match status" value="1"/>
</dbReference>
<evidence type="ECO:0000313" key="3">
    <source>
        <dbReference type="EMBL" id="MBA0127647.1"/>
    </source>
</evidence>
<dbReference type="RefSeq" id="WP_180894477.1">
    <property type="nucleotide sequence ID" value="NZ_JACCKD010000008.1"/>
</dbReference>